<comment type="function">
    <text evidence="2">Pyridoxal 5'-phosphate (PLP)-binding protein, which is involved in PLP homeostasis.</text>
</comment>
<comment type="caution">
    <text evidence="6">The sequence shown here is derived from an EMBL/GenBank/DDBJ whole genome shotgun (WGS) entry which is preliminary data.</text>
</comment>
<dbReference type="HAMAP" id="MF_02087">
    <property type="entry name" value="PLP_homeostasis"/>
    <property type="match status" value="1"/>
</dbReference>
<evidence type="ECO:0000313" key="6">
    <source>
        <dbReference type="EMBL" id="TRX99850.1"/>
    </source>
</evidence>
<accession>A0A553II20</accession>
<dbReference type="GeneID" id="41338868"/>
<dbReference type="GO" id="GO:0030170">
    <property type="term" value="F:pyridoxal phosphate binding"/>
    <property type="evidence" value="ECO:0007669"/>
    <property type="project" value="UniProtKB-UniRule"/>
</dbReference>
<organism evidence="6 7">
    <name type="scientific">Acholeplasma laidlawii</name>
    <dbReference type="NCBI Taxonomy" id="2148"/>
    <lineage>
        <taxon>Bacteria</taxon>
        <taxon>Bacillati</taxon>
        <taxon>Mycoplasmatota</taxon>
        <taxon>Mollicutes</taxon>
        <taxon>Acholeplasmatales</taxon>
        <taxon>Acholeplasmataceae</taxon>
        <taxon>Acholeplasma</taxon>
    </lineage>
</organism>
<feature type="modified residue" description="N6-(pyridoxal phosphate)lysine" evidence="2 3">
    <location>
        <position position="15"/>
    </location>
</feature>
<dbReference type="AlphaFoldDB" id="A0A553II20"/>
<keyword evidence="1 2" id="KW-0663">Pyridoxal phosphate</keyword>
<reference evidence="6 7" key="1">
    <citation type="submission" date="2019-07" db="EMBL/GenBank/DDBJ databases">
        <title>Genome sequence of Acholeplasma laidlawii strain with increased resistance to erythromycin.</title>
        <authorList>
            <person name="Medvedeva E.S."/>
            <person name="Baranova N.B."/>
            <person name="Siniagina M.N."/>
            <person name="Mouzykantov A."/>
            <person name="Chernova O.A."/>
            <person name="Chernov V.M."/>
        </authorList>
    </citation>
    <scope>NUCLEOTIDE SEQUENCE [LARGE SCALE GENOMIC DNA]</scope>
    <source>
        <strain evidence="6 7">PG8REry</strain>
    </source>
</reference>
<proteinExistence type="inferred from homology"/>
<evidence type="ECO:0000259" key="5">
    <source>
        <dbReference type="Pfam" id="PF01168"/>
    </source>
</evidence>
<dbReference type="Proteomes" id="UP000315938">
    <property type="component" value="Unassembled WGS sequence"/>
</dbReference>
<dbReference type="SUPFAM" id="SSF51419">
    <property type="entry name" value="PLP-binding barrel"/>
    <property type="match status" value="1"/>
</dbReference>
<dbReference type="PANTHER" id="PTHR10146">
    <property type="entry name" value="PROLINE SYNTHETASE CO-TRANSCRIBED BACTERIAL HOMOLOG PROTEIN"/>
    <property type="match status" value="1"/>
</dbReference>
<comment type="similarity">
    <text evidence="2 4">Belongs to the pyridoxal phosphate-binding protein YggS/PROSC family.</text>
</comment>
<dbReference type="NCBIfam" id="TIGR00044">
    <property type="entry name" value="YggS family pyridoxal phosphate-dependent enzyme"/>
    <property type="match status" value="1"/>
</dbReference>
<evidence type="ECO:0000313" key="7">
    <source>
        <dbReference type="Proteomes" id="UP000315938"/>
    </source>
</evidence>
<dbReference type="EMBL" id="VKID01000001">
    <property type="protein sequence ID" value="TRX99850.1"/>
    <property type="molecule type" value="Genomic_DNA"/>
</dbReference>
<evidence type="ECO:0000256" key="1">
    <source>
        <dbReference type="ARBA" id="ARBA00022898"/>
    </source>
</evidence>
<dbReference type="PANTHER" id="PTHR10146:SF14">
    <property type="entry name" value="PYRIDOXAL PHOSPHATE HOMEOSTASIS PROTEIN"/>
    <property type="match status" value="1"/>
</dbReference>
<evidence type="ECO:0000256" key="3">
    <source>
        <dbReference type="PIRSR" id="PIRSR004848-1"/>
    </source>
</evidence>
<dbReference type="InterPro" id="IPR029066">
    <property type="entry name" value="PLP-binding_barrel"/>
</dbReference>
<sequence>MSFLKYLDKTIVASKYFSIDEMKKIYNLGARHFGENYVQSLLDKKSSLNDLKDISWHLIGHLQSNKTKLIINEIDYLHTLDSIKLAGMIQKYRNTPLNCFIQINLEKNDNKEGILIENLDEFIQEIKKYDKINLIGFMAIGAIDDVVRTEEIFKTLNDLKMKYNLNYTSMGMSNDYELAIKYHSDFLRIGSLFKGVI</sequence>
<evidence type="ECO:0000256" key="2">
    <source>
        <dbReference type="HAMAP-Rule" id="MF_02087"/>
    </source>
</evidence>
<evidence type="ECO:0000256" key="4">
    <source>
        <dbReference type="RuleBase" id="RU004514"/>
    </source>
</evidence>
<comment type="cofactor">
    <cofactor evidence="3">
        <name>pyridoxal 5'-phosphate</name>
        <dbReference type="ChEBI" id="CHEBI:597326"/>
    </cofactor>
</comment>
<dbReference type="Gene3D" id="3.20.20.10">
    <property type="entry name" value="Alanine racemase"/>
    <property type="match status" value="1"/>
</dbReference>
<dbReference type="Pfam" id="PF01168">
    <property type="entry name" value="Ala_racemase_N"/>
    <property type="match status" value="1"/>
</dbReference>
<feature type="domain" description="Alanine racemase N-terminal" evidence="5">
    <location>
        <begin position="25"/>
        <end position="193"/>
    </location>
</feature>
<dbReference type="OMA" id="PLEWHMI"/>
<dbReference type="InterPro" id="IPR011078">
    <property type="entry name" value="PyrdxlP_homeostasis"/>
</dbReference>
<dbReference type="PIRSF" id="PIRSF004848">
    <property type="entry name" value="YBL036c_PLPDEIII"/>
    <property type="match status" value="1"/>
</dbReference>
<protein>
    <recommendedName>
        <fullName evidence="2">Pyridoxal phosphate homeostasis protein</fullName>
        <shortName evidence="2">PLP homeostasis protein</shortName>
    </recommendedName>
</protein>
<gene>
    <name evidence="6" type="ORF">FNV44_02080</name>
</gene>
<dbReference type="InterPro" id="IPR001608">
    <property type="entry name" value="Ala_racemase_N"/>
</dbReference>
<dbReference type="CDD" id="cd00635">
    <property type="entry name" value="PLPDE_III_YBL036c_like"/>
    <property type="match status" value="1"/>
</dbReference>
<name>A0A553II20_ACHLA</name>
<dbReference type="RefSeq" id="WP_012242651.1">
    <property type="nucleotide sequence ID" value="NZ_JACAOE010000001.1"/>
</dbReference>